<evidence type="ECO:0000313" key="2">
    <source>
        <dbReference type="EMBL" id="KAK7391923.1"/>
    </source>
</evidence>
<sequence length="76" mass="7952">MWKPVAAESEDMHIGVRESQKDGIGLGEENSEGGEAAFGSRSGFRGVRESRKDGVGLGEENSEGGVEGKSNVVRGT</sequence>
<evidence type="ECO:0000313" key="3">
    <source>
        <dbReference type="Proteomes" id="UP001386955"/>
    </source>
</evidence>
<name>A0AAN9SD79_PSOTE</name>
<feature type="region of interest" description="Disordered" evidence="1">
    <location>
        <begin position="1"/>
        <end position="76"/>
    </location>
</feature>
<feature type="compositionally biased region" description="Basic and acidic residues" evidence="1">
    <location>
        <begin position="10"/>
        <end position="21"/>
    </location>
</feature>
<protein>
    <submittedName>
        <fullName evidence="2">Uncharacterized protein</fullName>
    </submittedName>
</protein>
<proteinExistence type="predicted"/>
<dbReference type="Proteomes" id="UP001386955">
    <property type="component" value="Unassembled WGS sequence"/>
</dbReference>
<reference evidence="2 3" key="1">
    <citation type="submission" date="2024-01" db="EMBL/GenBank/DDBJ databases">
        <title>The genomes of 5 underutilized Papilionoideae crops provide insights into root nodulation and disease resistanc.</title>
        <authorList>
            <person name="Jiang F."/>
        </authorList>
    </citation>
    <scope>NUCLEOTIDE SEQUENCE [LARGE SCALE GENOMIC DNA]</scope>
    <source>
        <strain evidence="2">DUOXIRENSHENG_FW03</strain>
        <tissue evidence="2">Leaves</tissue>
    </source>
</reference>
<comment type="caution">
    <text evidence="2">The sequence shown here is derived from an EMBL/GenBank/DDBJ whole genome shotgun (WGS) entry which is preliminary data.</text>
</comment>
<accession>A0AAN9SD79</accession>
<organism evidence="2 3">
    <name type="scientific">Psophocarpus tetragonolobus</name>
    <name type="common">Winged bean</name>
    <name type="synonym">Dolichos tetragonolobus</name>
    <dbReference type="NCBI Taxonomy" id="3891"/>
    <lineage>
        <taxon>Eukaryota</taxon>
        <taxon>Viridiplantae</taxon>
        <taxon>Streptophyta</taxon>
        <taxon>Embryophyta</taxon>
        <taxon>Tracheophyta</taxon>
        <taxon>Spermatophyta</taxon>
        <taxon>Magnoliopsida</taxon>
        <taxon>eudicotyledons</taxon>
        <taxon>Gunneridae</taxon>
        <taxon>Pentapetalae</taxon>
        <taxon>rosids</taxon>
        <taxon>fabids</taxon>
        <taxon>Fabales</taxon>
        <taxon>Fabaceae</taxon>
        <taxon>Papilionoideae</taxon>
        <taxon>50 kb inversion clade</taxon>
        <taxon>NPAAA clade</taxon>
        <taxon>indigoferoid/millettioid clade</taxon>
        <taxon>Phaseoleae</taxon>
        <taxon>Psophocarpus</taxon>
    </lineage>
</organism>
<dbReference type="EMBL" id="JAYMYS010000005">
    <property type="protein sequence ID" value="KAK7391923.1"/>
    <property type="molecule type" value="Genomic_DNA"/>
</dbReference>
<evidence type="ECO:0000256" key="1">
    <source>
        <dbReference type="SAM" id="MobiDB-lite"/>
    </source>
</evidence>
<gene>
    <name evidence="2" type="ORF">VNO78_20347</name>
</gene>
<keyword evidence="3" id="KW-1185">Reference proteome</keyword>
<dbReference type="AlphaFoldDB" id="A0AAN9SD79"/>